<keyword evidence="2" id="KW-0813">Transport</keyword>
<dbReference type="OrthoDB" id="9804503at2"/>
<comment type="subcellular location">
    <subcellularLocation>
        <location evidence="1">Membrane</location>
        <topology evidence="1">Multi-pass membrane protein</topology>
    </subcellularLocation>
</comment>
<dbReference type="GO" id="GO:0009055">
    <property type="term" value="F:electron transfer activity"/>
    <property type="evidence" value="ECO:0007669"/>
    <property type="project" value="InterPro"/>
</dbReference>
<dbReference type="GO" id="GO:0020037">
    <property type="term" value="F:heme binding"/>
    <property type="evidence" value="ECO:0007669"/>
    <property type="project" value="InterPro"/>
</dbReference>
<dbReference type="Pfam" id="PF00032">
    <property type="entry name" value="Cytochrom_B_C"/>
    <property type="match status" value="1"/>
</dbReference>
<feature type="domain" description="Cytochrome c" evidence="14">
    <location>
        <begin position="388"/>
        <end position="465"/>
    </location>
</feature>
<sequence>MSNNFVTRTWNWIDNRIGFSDYIVPLMVHLVPDNARWWYIFGSATLCAFIVQVFTGVCLAMSYVPGGEETYQSLKYITDTAPLGSILRGMHYYGASAMVMMAVIHMVQVYMHATYKYPREMNWMSGVVLLFVVLGMAFTGQLLRWDANGVWSVTVAAEMAGRTPIIGPTLAHFILGGETVGGSTITRFFAMHVFIMPALIFAGIGLHMLLIMRHGISEMPDVNDPVDPETYKEAYEKRIHKTGVPFWPDAMWRDMIFSTLIVGVILGCSIFLGPPALDPPPNPSSINANPLPDWYFLWYFAVLSLLPPQLETWVILGVPTIGFIVLFFLPLISNKGHRAPSKRPWAGGTVIFGFVAFLVLTIYGYKKPWSPDFGVKELPASVVGTDHGPLAEGAKLMHIKGCLYCHDIGGYGGHRGPELTEIGKLLTRDDLIIRINNGGHNMPAFASSISDSELQLVVDFLLTRGVEKEPENPKSTTP</sequence>
<dbReference type="PROSITE" id="PS51007">
    <property type="entry name" value="CYTC"/>
    <property type="match status" value="1"/>
</dbReference>
<keyword evidence="16" id="KW-1185">Reference proteome</keyword>
<protein>
    <submittedName>
        <fullName evidence="15">Menaquinol-cytochrome c reductase cytochrome b subunit</fullName>
    </submittedName>
</protein>
<evidence type="ECO:0000256" key="4">
    <source>
        <dbReference type="ARBA" id="ARBA00022692"/>
    </source>
</evidence>
<keyword evidence="8 10" id="KW-0408">Iron</keyword>
<keyword evidence="4 11" id="KW-0812">Transmembrane</keyword>
<dbReference type="InterPro" id="IPR036909">
    <property type="entry name" value="Cyt_c-like_dom_sf"/>
</dbReference>
<keyword evidence="7 11" id="KW-1133">Transmembrane helix</keyword>
<feature type="transmembrane region" description="Helical" evidence="11">
    <location>
        <begin position="345"/>
        <end position="365"/>
    </location>
</feature>
<dbReference type="GO" id="GO:0046872">
    <property type="term" value="F:metal ion binding"/>
    <property type="evidence" value="ECO:0007669"/>
    <property type="project" value="UniProtKB-KW"/>
</dbReference>
<evidence type="ECO:0000256" key="10">
    <source>
        <dbReference type="PROSITE-ProRule" id="PRU00433"/>
    </source>
</evidence>
<evidence type="ECO:0000313" key="15">
    <source>
        <dbReference type="EMBL" id="QDT41551.1"/>
    </source>
</evidence>
<feature type="transmembrane region" description="Helical" evidence="11">
    <location>
        <begin position="92"/>
        <end position="111"/>
    </location>
</feature>
<dbReference type="Pfam" id="PF00033">
    <property type="entry name" value="Cytochrome_B"/>
    <property type="match status" value="1"/>
</dbReference>
<evidence type="ECO:0000256" key="11">
    <source>
        <dbReference type="SAM" id="Phobius"/>
    </source>
</evidence>
<dbReference type="PANTHER" id="PTHR19271:SF16">
    <property type="entry name" value="CYTOCHROME B"/>
    <property type="match status" value="1"/>
</dbReference>
<dbReference type="Pfam" id="PF13442">
    <property type="entry name" value="Cytochrome_CBB3"/>
    <property type="match status" value="1"/>
</dbReference>
<keyword evidence="3 10" id="KW-0349">Heme</keyword>
<organism evidence="15 16">
    <name type="scientific">Gimesia alba</name>
    <dbReference type="NCBI Taxonomy" id="2527973"/>
    <lineage>
        <taxon>Bacteria</taxon>
        <taxon>Pseudomonadati</taxon>
        <taxon>Planctomycetota</taxon>
        <taxon>Planctomycetia</taxon>
        <taxon>Planctomycetales</taxon>
        <taxon>Planctomycetaceae</taxon>
        <taxon>Gimesia</taxon>
    </lineage>
</organism>
<dbReference type="PROSITE" id="PS51002">
    <property type="entry name" value="CYTB_NTER"/>
    <property type="match status" value="1"/>
</dbReference>
<dbReference type="Gene3D" id="1.20.810.10">
    <property type="entry name" value="Cytochrome Bc1 Complex, Chain C"/>
    <property type="match status" value="1"/>
</dbReference>
<evidence type="ECO:0000256" key="1">
    <source>
        <dbReference type="ARBA" id="ARBA00004141"/>
    </source>
</evidence>
<name>A0A517RCC9_9PLAN</name>
<dbReference type="InterPro" id="IPR009056">
    <property type="entry name" value="Cyt_c-like_dom"/>
</dbReference>
<evidence type="ECO:0000256" key="5">
    <source>
        <dbReference type="ARBA" id="ARBA00022723"/>
    </source>
</evidence>
<evidence type="ECO:0000256" key="3">
    <source>
        <dbReference type="ARBA" id="ARBA00022617"/>
    </source>
</evidence>
<dbReference type="AlphaFoldDB" id="A0A517RCC9"/>
<dbReference type="InterPro" id="IPR005797">
    <property type="entry name" value="Cyt_b/b6_N"/>
</dbReference>
<dbReference type="PROSITE" id="PS51003">
    <property type="entry name" value="CYTB_CTER"/>
    <property type="match status" value="1"/>
</dbReference>
<feature type="domain" description="Cytochrome b/b6 N-terminal region profile" evidence="12">
    <location>
        <begin position="9"/>
        <end position="220"/>
    </location>
</feature>
<dbReference type="RefSeq" id="WP_145213316.1">
    <property type="nucleotide sequence ID" value="NZ_CP036269.1"/>
</dbReference>
<dbReference type="SUPFAM" id="SSF46626">
    <property type="entry name" value="Cytochrome c"/>
    <property type="match status" value="1"/>
</dbReference>
<feature type="transmembrane region" description="Helical" evidence="11">
    <location>
        <begin position="255"/>
        <end position="277"/>
    </location>
</feature>
<dbReference type="PANTHER" id="PTHR19271">
    <property type="entry name" value="CYTOCHROME B"/>
    <property type="match status" value="1"/>
</dbReference>
<dbReference type="EMBL" id="CP036269">
    <property type="protein sequence ID" value="QDT41551.1"/>
    <property type="molecule type" value="Genomic_DNA"/>
</dbReference>
<evidence type="ECO:0000256" key="8">
    <source>
        <dbReference type="ARBA" id="ARBA00023004"/>
    </source>
</evidence>
<dbReference type="Proteomes" id="UP000317171">
    <property type="component" value="Chromosome"/>
</dbReference>
<dbReference type="Gene3D" id="1.10.760.10">
    <property type="entry name" value="Cytochrome c-like domain"/>
    <property type="match status" value="1"/>
</dbReference>
<feature type="transmembrane region" description="Helical" evidence="11">
    <location>
        <begin position="123"/>
        <end position="143"/>
    </location>
</feature>
<evidence type="ECO:0000259" key="14">
    <source>
        <dbReference type="PROSITE" id="PS51007"/>
    </source>
</evidence>
<reference evidence="15 16" key="1">
    <citation type="submission" date="2019-02" db="EMBL/GenBank/DDBJ databases">
        <title>Deep-cultivation of Planctomycetes and their phenomic and genomic characterization uncovers novel biology.</title>
        <authorList>
            <person name="Wiegand S."/>
            <person name="Jogler M."/>
            <person name="Boedeker C."/>
            <person name="Pinto D."/>
            <person name="Vollmers J."/>
            <person name="Rivas-Marin E."/>
            <person name="Kohn T."/>
            <person name="Peeters S.H."/>
            <person name="Heuer A."/>
            <person name="Rast P."/>
            <person name="Oberbeckmann S."/>
            <person name="Bunk B."/>
            <person name="Jeske O."/>
            <person name="Meyerdierks A."/>
            <person name="Storesund J.E."/>
            <person name="Kallscheuer N."/>
            <person name="Luecker S."/>
            <person name="Lage O.M."/>
            <person name="Pohl T."/>
            <person name="Merkel B.J."/>
            <person name="Hornburger P."/>
            <person name="Mueller R.-W."/>
            <person name="Bruemmer F."/>
            <person name="Labrenz M."/>
            <person name="Spormann A.M."/>
            <person name="Op den Camp H."/>
            <person name="Overmann J."/>
            <person name="Amann R."/>
            <person name="Jetten M.S.M."/>
            <person name="Mascher T."/>
            <person name="Medema M.H."/>
            <person name="Devos D.P."/>
            <person name="Kaster A.-K."/>
            <person name="Ovreas L."/>
            <person name="Rohde M."/>
            <person name="Galperin M.Y."/>
            <person name="Jogler C."/>
        </authorList>
    </citation>
    <scope>NUCLEOTIDE SEQUENCE [LARGE SCALE GENOMIC DNA]</scope>
    <source>
        <strain evidence="15 16">Pan241w</strain>
    </source>
</reference>
<dbReference type="GO" id="GO:0016491">
    <property type="term" value="F:oxidoreductase activity"/>
    <property type="evidence" value="ECO:0007669"/>
    <property type="project" value="InterPro"/>
</dbReference>
<dbReference type="KEGG" id="gaz:Pan241w_16140"/>
<accession>A0A517RCC9</accession>
<feature type="domain" description="Cytochrome b/b6 C-terminal region profile" evidence="13">
    <location>
        <begin position="236"/>
        <end position="368"/>
    </location>
</feature>
<feature type="transmembrane region" description="Helical" evidence="11">
    <location>
        <begin position="37"/>
        <end position="64"/>
    </location>
</feature>
<dbReference type="GO" id="GO:0022904">
    <property type="term" value="P:respiratory electron transport chain"/>
    <property type="evidence" value="ECO:0007669"/>
    <property type="project" value="InterPro"/>
</dbReference>
<evidence type="ECO:0000313" key="16">
    <source>
        <dbReference type="Proteomes" id="UP000317171"/>
    </source>
</evidence>
<dbReference type="GO" id="GO:0016020">
    <property type="term" value="C:membrane"/>
    <property type="evidence" value="ECO:0007669"/>
    <property type="project" value="UniProtKB-SubCell"/>
</dbReference>
<feature type="transmembrane region" description="Helical" evidence="11">
    <location>
        <begin position="189"/>
        <end position="210"/>
    </location>
</feature>
<dbReference type="SUPFAM" id="SSF81648">
    <property type="entry name" value="a domain/subunit of cytochrome bc1 complex (Ubiquinol-cytochrome c reductase)"/>
    <property type="match status" value="1"/>
</dbReference>
<dbReference type="InterPro" id="IPR016174">
    <property type="entry name" value="Di-haem_cyt_TM"/>
</dbReference>
<proteinExistence type="predicted"/>
<evidence type="ECO:0000259" key="12">
    <source>
        <dbReference type="PROSITE" id="PS51002"/>
    </source>
</evidence>
<evidence type="ECO:0000256" key="6">
    <source>
        <dbReference type="ARBA" id="ARBA00022982"/>
    </source>
</evidence>
<evidence type="ECO:0000256" key="2">
    <source>
        <dbReference type="ARBA" id="ARBA00022448"/>
    </source>
</evidence>
<evidence type="ECO:0000256" key="7">
    <source>
        <dbReference type="ARBA" id="ARBA00022989"/>
    </source>
</evidence>
<keyword evidence="9 11" id="KW-0472">Membrane</keyword>
<evidence type="ECO:0000256" key="9">
    <source>
        <dbReference type="ARBA" id="ARBA00023136"/>
    </source>
</evidence>
<keyword evidence="5 10" id="KW-0479">Metal-binding</keyword>
<evidence type="ECO:0000259" key="13">
    <source>
        <dbReference type="PROSITE" id="PS51003"/>
    </source>
</evidence>
<feature type="transmembrane region" description="Helical" evidence="11">
    <location>
        <begin position="313"/>
        <end position="333"/>
    </location>
</feature>
<keyword evidence="6" id="KW-0249">Electron transport</keyword>
<dbReference type="InterPro" id="IPR005798">
    <property type="entry name" value="Cyt_b/b6_C"/>
</dbReference>
<dbReference type="SUPFAM" id="SSF81342">
    <property type="entry name" value="Transmembrane di-heme cytochromes"/>
    <property type="match status" value="1"/>
</dbReference>
<dbReference type="InterPro" id="IPR027387">
    <property type="entry name" value="Cytb/b6-like_sf"/>
</dbReference>
<gene>
    <name evidence="15" type="primary">qcrB</name>
    <name evidence="15" type="ORF">Pan241w_16140</name>
</gene>
<dbReference type="InterPro" id="IPR036150">
    <property type="entry name" value="Cyt_b/b6_C_sf"/>
</dbReference>